<feature type="compositionally biased region" description="Basic and acidic residues" evidence="4">
    <location>
        <begin position="526"/>
        <end position="537"/>
    </location>
</feature>
<protein>
    <submittedName>
        <fullName evidence="7">RRM domain-containing protein</fullName>
    </submittedName>
</protein>
<keyword evidence="2 3" id="KW-0694">RNA-binding</keyword>
<dbReference type="InterPro" id="IPR012677">
    <property type="entry name" value="Nucleotide-bd_a/b_plait_sf"/>
</dbReference>
<feature type="compositionally biased region" description="Low complexity" evidence="4">
    <location>
        <begin position="761"/>
        <end position="777"/>
    </location>
</feature>
<feature type="region of interest" description="Disordered" evidence="4">
    <location>
        <begin position="485"/>
        <end position="562"/>
    </location>
</feature>
<evidence type="ECO:0000256" key="1">
    <source>
        <dbReference type="ARBA" id="ARBA00022737"/>
    </source>
</evidence>
<dbReference type="WBParaSite" id="PTRK_0000370900.1">
    <property type="protein sequence ID" value="PTRK_0000370900.1"/>
    <property type="gene ID" value="PTRK_0000370900"/>
</dbReference>
<evidence type="ECO:0000313" key="6">
    <source>
        <dbReference type="Proteomes" id="UP000038045"/>
    </source>
</evidence>
<reference evidence="7" key="1">
    <citation type="submission" date="2017-02" db="UniProtKB">
        <authorList>
            <consortium name="WormBaseParasite"/>
        </authorList>
    </citation>
    <scope>IDENTIFICATION</scope>
</reference>
<keyword evidence="6" id="KW-1185">Reference proteome</keyword>
<accession>A0A0N4Z8S5</accession>
<dbReference type="SUPFAM" id="SSF54928">
    <property type="entry name" value="RNA-binding domain, RBD"/>
    <property type="match status" value="1"/>
</dbReference>
<dbReference type="InterPro" id="IPR000504">
    <property type="entry name" value="RRM_dom"/>
</dbReference>
<feature type="compositionally biased region" description="Basic and acidic residues" evidence="4">
    <location>
        <begin position="500"/>
        <end position="510"/>
    </location>
</feature>
<feature type="compositionally biased region" description="Polar residues" evidence="4">
    <location>
        <begin position="511"/>
        <end position="520"/>
    </location>
</feature>
<keyword evidence="1" id="KW-0677">Repeat</keyword>
<dbReference type="Gene3D" id="3.30.70.330">
    <property type="match status" value="1"/>
</dbReference>
<name>A0A0N4Z8S5_PARTI</name>
<evidence type="ECO:0000256" key="3">
    <source>
        <dbReference type="PROSITE-ProRule" id="PRU00176"/>
    </source>
</evidence>
<proteinExistence type="predicted"/>
<feature type="domain" description="RRM" evidence="5">
    <location>
        <begin position="638"/>
        <end position="717"/>
    </location>
</feature>
<evidence type="ECO:0000256" key="4">
    <source>
        <dbReference type="SAM" id="MobiDB-lite"/>
    </source>
</evidence>
<organism evidence="6 7">
    <name type="scientific">Parastrongyloides trichosuri</name>
    <name type="common">Possum-specific nematode worm</name>
    <dbReference type="NCBI Taxonomy" id="131310"/>
    <lineage>
        <taxon>Eukaryota</taxon>
        <taxon>Metazoa</taxon>
        <taxon>Ecdysozoa</taxon>
        <taxon>Nematoda</taxon>
        <taxon>Chromadorea</taxon>
        <taxon>Rhabditida</taxon>
        <taxon>Tylenchina</taxon>
        <taxon>Panagrolaimomorpha</taxon>
        <taxon>Strongyloidoidea</taxon>
        <taxon>Strongyloididae</taxon>
        <taxon>Parastrongyloides</taxon>
    </lineage>
</organism>
<dbReference type="AlphaFoldDB" id="A0A0N4Z8S5"/>
<dbReference type="GO" id="GO:0003723">
    <property type="term" value="F:RNA binding"/>
    <property type="evidence" value="ECO:0007669"/>
    <property type="project" value="UniProtKB-UniRule"/>
</dbReference>
<feature type="compositionally biased region" description="Polar residues" evidence="4">
    <location>
        <begin position="542"/>
        <end position="553"/>
    </location>
</feature>
<dbReference type="SMART" id="SM00360">
    <property type="entry name" value="RRM"/>
    <property type="match status" value="1"/>
</dbReference>
<dbReference type="SUPFAM" id="SSF48452">
    <property type="entry name" value="TPR-like"/>
    <property type="match status" value="1"/>
</dbReference>
<dbReference type="PROSITE" id="PS50102">
    <property type="entry name" value="RRM"/>
    <property type="match status" value="1"/>
</dbReference>
<evidence type="ECO:0000313" key="7">
    <source>
        <dbReference type="WBParaSite" id="PTRK_0000370900.1"/>
    </source>
</evidence>
<evidence type="ECO:0000256" key="2">
    <source>
        <dbReference type="ARBA" id="ARBA00022884"/>
    </source>
</evidence>
<dbReference type="InterPro" id="IPR035979">
    <property type="entry name" value="RBD_domain_sf"/>
</dbReference>
<dbReference type="STRING" id="131310.A0A0N4Z8S5"/>
<evidence type="ECO:0000259" key="5">
    <source>
        <dbReference type="PROSITE" id="PS50102"/>
    </source>
</evidence>
<dbReference type="Proteomes" id="UP000038045">
    <property type="component" value="Unplaced"/>
</dbReference>
<dbReference type="InterPro" id="IPR011990">
    <property type="entry name" value="TPR-like_helical_dom_sf"/>
</dbReference>
<dbReference type="Gene3D" id="1.25.40.10">
    <property type="entry name" value="Tetratricopeptide repeat domain"/>
    <property type="match status" value="1"/>
</dbReference>
<feature type="region of interest" description="Disordered" evidence="4">
    <location>
        <begin position="755"/>
        <end position="792"/>
    </location>
</feature>
<dbReference type="PANTHER" id="PTHR23236:SF119">
    <property type="entry name" value="NUCLEAR RNA-BINDING PROTEIN SART-3"/>
    <property type="match status" value="1"/>
</dbReference>
<sequence>MLSSVLSKRLAIYEEDPIKISEVERTEDAFFQECKQMVEKSFMPVSEWKSWVNYHIKRCNNPSGSTLEMELGRLYETMKLAILHCHHPDIFCFLDGANCDYIDAETIFNMFYDNYVFYFDPVMVGPFFHVLTTYASCSMVDKESADISLYEKIFNVYELAKNNANINFSGIHESVDTFMKIFTEYYRGNDKNIDTDSKILEDQMELCAVIVRFEKQLNGSNYSLEEFYDYINFLNNKEFPYAACGLHRRILMYHPSNEAVWVKFLTNLKKFSLGGLAYNLGERAYSLSNIATGLCPKNVPILQLKLLIMEMTSVSDNIIDSQYCEMQKAPRNANDAVSLFCTYVYMLKRRVDKRSDLDYTIVVEMFSQQLNELNAVYGETFDSDGEFHRKFAYFCYAKAKHIDAGRQQYKYLLTTYPHKTYAFNWLEMIACERAYGDIGIARELYKESFKHVVDDMYTICTSYVQFEREEGNLYQLDDAVELANSYQQKSIRNKRGKKRNGNEGNKKTENFNDGNESTYSKRVKRTSPERPKHKEILALRTPSASPPHQQRTTPSPPVREKSVDKDGFVIPYLPARTASPAVVNSQKTGVLTRSSAKMVMDGIEKTNTSNNDVASPSTNMEIDGINNITISDDKNFPHKLYIKNLHFSVTEEMLKKTFEDVCNVKVASVFIPRHSNNKPKGFGYINLTSEGDIQKSLLVGNTISFNNRNIEVFISNPPSRKGKDVTKVVIKPPVPVKVDTSTIKHIVPRVLRKKKLVTSAENTTTGTSEENNGEGSSKSPNKMTNEDFKKLF</sequence>
<dbReference type="PANTHER" id="PTHR23236">
    <property type="entry name" value="EUKARYOTIC TRANSLATION INITIATION FACTOR 4B/4H"/>
    <property type="match status" value="1"/>
</dbReference>
<dbReference type="Pfam" id="PF00076">
    <property type="entry name" value="RRM_1"/>
    <property type="match status" value="1"/>
</dbReference>